<protein>
    <submittedName>
        <fullName evidence="1">Uncharacterized protein</fullName>
    </submittedName>
</protein>
<accession>Q230T8</accession>
<dbReference type="RefSeq" id="XP_001011446.2">
    <property type="nucleotide sequence ID" value="XM_001011446.2"/>
</dbReference>
<evidence type="ECO:0000313" key="1">
    <source>
        <dbReference type="EMBL" id="EAR91201.2"/>
    </source>
</evidence>
<dbReference type="AlphaFoldDB" id="Q230T8"/>
<reference evidence="2" key="1">
    <citation type="journal article" date="2006" name="PLoS Biol.">
        <title>Macronuclear genome sequence of the ciliate Tetrahymena thermophila, a model eukaryote.</title>
        <authorList>
            <person name="Eisen J.A."/>
            <person name="Coyne R.S."/>
            <person name="Wu M."/>
            <person name="Wu D."/>
            <person name="Thiagarajan M."/>
            <person name="Wortman J.R."/>
            <person name="Badger J.H."/>
            <person name="Ren Q."/>
            <person name="Amedeo P."/>
            <person name="Jones K.M."/>
            <person name="Tallon L.J."/>
            <person name="Delcher A.L."/>
            <person name="Salzberg S.L."/>
            <person name="Silva J.C."/>
            <person name="Haas B.J."/>
            <person name="Majoros W.H."/>
            <person name="Farzad M."/>
            <person name="Carlton J.M."/>
            <person name="Smith R.K. Jr."/>
            <person name="Garg J."/>
            <person name="Pearlman R.E."/>
            <person name="Karrer K.M."/>
            <person name="Sun L."/>
            <person name="Manning G."/>
            <person name="Elde N.C."/>
            <person name="Turkewitz A.P."/>
            <person name="Asai D.J."/>
            <person name="Wilkes D.E."/>
            <person name="Wang Y."/>
            <person name="Cai H."/>
            <person name="Collins K."/>
            <person name="Stewart B.A."/>
            <person name="Lee S.R."/>
            <person name="Wilamowska K."/>
            <person name="Weinberg Z."/>
            <person name="Ruzzo W.L."/>
            <person name="Wloga D."/>
            <person name="Gaertig J."/>
            <person name="Frankel J."/>
            <person name="Tsao C.-C."/>
            <person name="Gorovsky M.A."/>
            <person name="Keeling P.J."/>
            <person name="Waller R.F."/>
            <person name="Patron N.J."/>
            <person name="Cherry J.M."/>
            <person name="Stover N.A."/>
            <person name="Krieger C.J."/>
            <person name="del Toro C."/>
            <person name="Ryder H.F."/>
            <person name="Williamson S.C."/>
            <person name="Barbeau R.A."/>
            <person name="Hamilton E.P."/>
            <person name="Orias E."/>
        </authorList>
    </citation>
    <scope>NUCLEOTIDE SEQUENCE [LARGE SCALE GENOMIC DNA]</scope>
    <source>
        <strain evidence="2">SB210</strain>
    </source>
</reference>
<sequence>MLNINTKNSKQINEQEKSFYLFDLKLYSKINSICFGYLQNLMKSICLRDKPEITIVDDNQIKIQIEYLADVNLLRESQLNPDKYVLSPQLFKKPTCTSLFNVTKSINIQNMSKHFNRLSSKQSSIKLIEPIKELQNDQITEDQIRLDSLQSSQLSVKFCCKEIDSTTKNGKPIANFVYNFQNINSLSNQRKNIDDILSSTQLNFISPKNQI</sequence>
<dbReference type="EMBL" id="GG662532">
    <property type="protein sequence ID" value="EAR91201.2"/>
    <property type="molecule type" value="Genomic_DNA"/>
</dbReference>
<dbReference type="InParanoid" id="Q230T8"/>
<evidence type="ECO:0000313" key="2">
    <source>
        <dbReference type="Proteomes" id="UP000009168"/>
    </source>
</evidence>
<name>Q230T8_TETTS</name>
<dbReference type="GeneID" id="7845064"/>
<dbReference type="HOGENOM" id="CLU_870121_0_0_1"/>
<dbReference type="Proteomes" id="UP000009168">
    <property type="component" value="Unassembled WGS sequence"/>
</dbReference>
<organism evidence="1 2">
    <name type="scientific">Tetrahymena thermophila (strain SB210)</name>
    <dbReference type="NCBI Taxonomy" id="312017"/>
    <lineage>
        <taxon>Eukaryota</taxon>
        <taxon>Sar</taxon>
        <taxon>Alveolata</taxon>
        <taxon>Ciliophora</taxon>
        <taxon>Intramacronucleata</taxon>
        <taxon>Oligohymenophorea</taxon>
        <taxon>Hymenostomatida</taxon>
        <taxon>Tetrahymenina</taxon>
        <taxon>Tetrahymenidae</taxon>
        <taxon>Tetrahymena</taxon>
    </lineage>
</organism>
<dbReference type="KEGG" id="tet:TTHERM_00434210"/>
<keyword evidence="2" id="KW-1185">Reference proteome</keyword>
<gene>
    <name evidence="1" type="ORF">TTHERM_00434210</name>
</gene>
<proteinExistence type="predicted"/>